<dbReference type="Gene3D" id="3.10.100.10">
    <property type="entry name" value="Mannose-Binding Protein A, subunit A"/>
    <property type="match status" value="1"/>
</dbReference>
<protein>
    <submittedName>
        <fullName evidence="3">C-type lectin mannose-binding isoform</fullName>
    </submittedName>
</protein>
<proteinExistence type="predicted"/>
<dbReference type="EMBL" id="LJIJ01001200">
    <property type="protein sequence ID" value="ODM92553.1"/>
    <property type="molecule type" value="Genomic_DNA"/>
</dbReference>
<dbReference type="GO" id="GO:0030246">
    <property type="term" value="F:carbohydrate binding"/>
    <property type="evidence" value="ECO:0007669"/>
    <property type="project" value="UniProtKB-KW"/>
</dbReference>
<feature type="chain" id="PRO_5008904057" evidence="1">
    <location>
        <begin position="24"/>
        <end position="171"/>
    </location>
</feature>
<dbReference type="SUPFAM" id="SSF56436">
    <property type="entry name" value="C-type lectin-like"/>
    <property type="match status" value="1"/>
</dbReference>
<keyword evidence="3" id="KW-0430">Lectin</keyword>
<dbReference type="CDD" id="cd00037">
    <property type="entry name" value="CLECT"/>
    <property type="match status" value="1"/>
</dbReference>
<evidence type="ECO:0000313" key="4">
    <source>
        <dbReference type="Proteomes" id="UP000094527"/>
    </source>
</evidence>
<dbReference type="SMART" id="SM00034">
    <property type="entry name" value="CLECT"/>
    <property type="match status" value="1"/>
</dbReference>
<sequence length="171" mass="18789">MNPNYIYLVVAVFAVACISVGEAAENNIADTKEKGLEDLWFIGEVGGIYYYADSGLKNWTDARAFCVEYGLHLSIITTNDQWNLLASAFNTTAFSGSKSLDRLRDAYLPRQFSWDNLGTEPSSDIGMVWGNSDGNGNGEYQTCASFFASSIANTAIYINPCSSYFKVLCET</sequence>
<dbReference type="InterPro" id="IPR016187">
    <property type="entry name" value="CTDL_fold"/>
</dbReference>
<feature type="signal peptide" evidence="1">
    <location>
        <begin position="1"/>
        <end position="23"/>
    </location>
</feature>
<comment type="caution">
    <text evidence="3">The sequence shown here is derived from an EMBL/GenBank/DDBJ whole genome shotgun (WGS) entry which is preliminary data.</text>
</comment>
<dbReference type="PROSITE" id="PS50041">
    <property type="entry name" value="C_TYPE_LECTIN_2"/>
    <property type="match status" value="1"/>
</dbReference>
<dbReference type="InterPro" id="IPR001304">
    <property type="entry name" value="C-type_lectin-like"/>
</dbReference>
<feature type="domain" description="C-type lectin" evidence="2">
    <location>
        <begin position="49"/>
        <end position="170"/>
    </location>
</feature>
<keyword evidence="1" id="KW-0732">Signal</keyword>
<reference evidence="3 4" key="1">
    <citation type="journal article" date="2016" name="Genome Biol. Evol.">
        <title>Gene Family Evolution Reflects Adaptation to Soil Environmental Stressors in the Genome of the Collembolan Orchesella cincta.</title>
        <authorList>
            <person name="Faddeeva-Vakhrusheva A."/>
            <person name="Derks M.F."/>
            <person name="Anvar S.Y."/>
            <person name="Agamennone V."/>
            <person name="Suring W."/>
            <person name="Smit S."/>
            <person name="van Straalen N.M."/>
            <person name="Roelofs D."/>
        </authorList>
    </citation>
    <scope>NUCLEOTIDE SEQUENCE [LARGE SCALE GENOMIC DNA]</scope>
    <source>
        <tissue evidence="3">Mixed pool</tissue>
    </source>
</reference>
<dbReference type="InterPro" id="IPR016186">
    <property type="entry name" value="C-type_lectin-like/link_sf"/>
</dbReference>
<accession>A0A1D2MHW8</accession>
<dbReference type="AlphaFoldDB" id="A0A1D2MHW8"/>
<evidence type="ECO:0000256" key="1">
    <source>
        <dbReference type="SAM" id="SignalP"/>
    </source>
</evidence>
<dbReference type="Pfam" id="PF00059">
    <property type="entry name" value="Lectin_C"/>
    <property type="match status" value="1"/>
</dbReference>
<organism evidence="3 4">
    <name type="scientific">Orchesella cincta</name>
    <name type="common">Springtail</name>
    <name type="synonym">Podura cincta</name>
    <dbReference type="NCBI Taxonomy" id="48709"/>
    <lineage>
        <taxon>Eukaryota</taxon>
        <taxon>Metazoa</taxon>
        <taxon>Ecdysozoa</taxon>
        <taxon>Arthropoda</taxon>
        <taxon>Hexapoda</taxon>
        <taxon>Collembola</taxon>
        <taxon>Entomobryomorpha</taxon>
        <taxon>Entomobryoidea</taxon>
        <taxon>Orchesellidae</taxon>
        <taxon>Orchesellinae</taxon>
        <taxon>Orchesella</taxon>
    </lineage>
</organism>
<name>A0A1D2MHW8_ORCCI</name>
<dbReference type="Proteomes" id="UP000094527">
    <property type="component" value="Unassembled WGS sequence"/>
</dbReference>
<evidence type="ECO:0000313" key="3">
    <source>
        <dbReference type="EMBL" id="ODM92553.1"/>
    </source>
</evidence>
<evidence type="ECO:0000259" key="2">
    <source>
        <dbReference type="PROSITE" id="PS50041"/>
    </source>
</evidence>
<keyword evidence="4" id="KW-1185">Reference proteome</keyword>
<gene>
    <name evidence="3" type="ORF">Ocin01_14130</name>
</gene>